<evidence type="ECO:0000313" key="1">
    <source>
        <dbReference type="EMBL" id="MPC70025.1"/>
    </source>
</evidence>
<organism evidence="1 2">
    <name type="scientific">Portunus trituberculatus</name>
    <name type="common">Swimming crab</name>
    <name type="synonym">Neptunus trituberculatus</name>
    <dbReference type="NCBI Taxonomy" id="210409"/>
    <lineage>
        <taxon>Eukaryota</taxon>
        <taxon>Metazoa</taxon>
        <taxon>Ecdysozoa</taxon>
        <taxon>Arthropoda</taxon>
        <taxon>Crustacea</taxon>
        <taxon>Multicrustacea</taxon>
        <taxon>Malacostraca</taxon>
        <taxon>Eumalacostraca</taxon>
        <taxon>Eucarida</taxon>
        <taxon>Decapoda</taxon>
        <taxon>Pleocyemata</taxon>
        <taxon>Brachyura</taxon>
        <taxon>Eubrachyura</taxon>
        <taxon>Portunoidea</taxon>
        <taxon>Portunidae</taxon>
        <taxon>Portuninae</taxon>
        <taxon>Portunus</taxon>
    </lineage>
</organism>
<gene>
    <name evidence="1" type="primary">TCB2_3</name>
    <name evidence="1" type="ORF">E2C01_064260</name>
</gene>
<comment type="caution">
    <text evidence="1">The sequence shown here is derived from an EMBL/GenBank/DDBJ whole genome shotgun (WGS) entry which is preliminary data.</text>
</comment>
<accession>A0A5B7HKC3</accession>
<keyword evidence="2" id="KW-1185">Reference proteome</keyword>
<proteinExistence type="predicted"/>
<dbReference type="Gene3D" id="3.30.420.10">
    <property type="entry name" value="Ribonuclease H-like superfamily/Ribonuclease H"/>
    <property type="match status" value="1"/>
</dbReference>
<dbReference type="InterPro" id="IPR036397">
    <property type="entry name" value="RNaseH_sf"/>
</dbReference>
<protein>
    <submittedName>
        <fullName evidence="1">Transposable element Tcb2 transposase</fullName>
    </submittedName>
</protein>
<sequence length="138" mass="15554">MVFSDESAFKTISHRQKLVRRPLGADRFNSHYTVKAVKFPAGVMVWACFSGEKVSGGLYFLNKKLNMNAALYVNVVENYMLPFYTTHENAHFLQDDNRGMEINIVVKATRKLKGSQEEEEAAESPRVSTSFVADLISA</sequence>
<dbReference type="AlphaFoldDB" id="A0A5B7HKC3"/>
<evidence type="ECO:0000313" key="2">
    <source>
        <dbReference type="Proteomes" id="UP000324222"/>
    </source>
</evidence>
<dbReference type="EMBL" id="VSRR010030384">
    <property type="protein sequence ID" value="MPC70025.1"/>
    <property type="molecule type" value="Genomic_DNA"/>
</dbReference>
<dbReference type="GO" id="GO:0003676">
    <property type="term" value="F:nucleic acid binding"/>
    <property type="evidence" value="ECO:0007669"/>
    <property type="project" value="InterPro"/>
</dbReference>
<reference evidence="1 2" key="1">
    <citation type="submission" date="2019-05" db="EMBL/GenBank/DDBJ databases">
        <title>Another draft genome of Portunus trituberculatus and its Hox gene families provides insights of decapod evolution.</title>
        <authorList>
            <person name="Jeong J.-H."/>
            <person name="Song I."/>
            <person name="Kim S."/>
            <person name="Choi T."/>
            <person name="Kim D."/>
            <person name="Ryu S."/>
            <person name="Kim W."/>
        </authorList>
    </citation>
    <scope>NUCLEOTIDE SEQUENCE [LARGE SCALE GENOMIC DNA]</scope>
    <source>
        <tissue evidence="1">Muscle</tissue>
    </source>
</reference>
<name>A0A5B7HKC3_PORTR</name>
<dbReference type="Proteomes" id="UP000324222">
    <property type="component" value="Unassembled WGS sequence"/>
</dbReference>